<keyword evidence="1" id="KW-0472">Membrane</keyword>
<name>A0ABS1D782_9PROT</name>
<accession>A0ABS1D782</accession>
<sequence length="71" mass="7002">MQSLFARILDNALILAALLFAVGAGLASLRLGDPAVIAFLACGMLLMLKSGMAPAAEPASAPGALPTAGHA</sequence>
<dbReference type="EMBL" id="NRSG01000522">
    <property type="protein sequence ID" value="MBK1662331.1"/>
    <property type="molecule type" value="Genomic_DNA"/>
</dbReference>
<protein>
    <submittedName>
        <fullName evidence="2">Uncharacterized protein</fullName>
    </submittedName>
</protein>
<keyword evidence="1" id="KW-1133">Transmembrane helix</keyword>
<organism evidence="2 3">
    <name type="scientific">Paracraurococcus ruber</name>
    <dbReference type="NCBI Taxonomy" id="77675"/>
    <lineage>
        <taxon>Bacteria</taxon>
        <taxon>Pseudomonadati</taxon>
        <taxon>Pseudomonadota</taxon>
        <taxon>Alphaproteobacteria</taxon>
        <taxon>Acetobacterales</taxon>
        <taxon>Roseomonadaceae</taxon>
        <taxon>Paracraurococcus</taxon>
    </lineage>
</organism>
<evidence type="ECO:0000256" key="1">
    <source>
        <dbReference type="SAM" id="Phobius"/>
    </source>
</evidence>
<keyword evidence="3" id="KW-1185">Reference proteome</keyword>
<feature type="transmembrane region" description="Helical" evidence="1">
    <location>
        <begin position="35"/>
        <end position="52"/>
    </location>
</feature>
<dbReference type="RefSeq" id="WP_133223521.1">
    <property type="nucleotide sequence ID" value="NZ_NRSG01000522.1"/>
</dbReference>
<evidence type="ECO:0000313" key="2">
    <source>
        <dbReference type="EMBL" id="MBK1662331.1"/>
    </source>
</evidence>
<dbReference type="Proteomes" id="UP000697995">
    <property type="component" value="Unassembled WGS sequence"/>
</dbReference>
<evidence type="ECO:0000313" key="3">
    <source>
        <dbReference type="Proteomes" id="UP000697995"/>
    </source>
</evidence>
<gene>
    <name evidence="2" type="ORF">CKO45_29535</name>
</gene>
<reference evidence="2 3" key="1">
    <citation type="journal article" date="2020" name="Microorganisms">
        <title>Osmotic Adaptation and Compatible Solute Biosynthesis of Phototrophic Bacteria as Revealed from Genome Analyses.</title>
        <authorList>
            <person name="Imhoff J.F."/>
            <person name="Rahn T."/>
            <person name="Kunzel S."/>
            <person name="Keller A."/>
            <person name="Neulinger S.C."/>
        </authorList>
    </citation>
    <scope>NUCLEOTIDE SEQUENCE [LARGE SCALE GENOMIC DNA]</scope>
    <source>
        <strain evidence="2 3">DSM 15382</strain>
    </source>
</reference>
<feature type="transmembrane region" description="Helical" evidence="1">
    <location>
        <begin position="12"/>
        <end position="29"/>
    </location>
</feature>
<keyword evidence="1" id="KW-0812">Transmembrane</keyword>
<comment type="caution">
    <text evidence="2">The sequence shown here is derived from an EMBL/GenBank/DDBJ whole genome shotgun (WGS) entry which is preliminary data.</text>
</comment>
<proteinExistence type="predicted"/>